<protein>
    <submittedName>
        <fullName evidence="1">Uncharacterized protein</fullName>
    </submittedName>
</protein>
<name>A0ABY5WKL9_9RHOB</name>
<dbReference type="RefSeq" id="WP_259964919.1">
    <property type="nucleotide sequence ID" value="NZ_CP081051.1"/>
</dbReference>
<accession>A0ABY5WKL9</accession>
<keyword evidence="2" id="KW-1185">Reference proteome</keyword>
<dbReference type="EMBL" id="CP081051">
    <property type="protein sequence ID" value="UWQ42045.1"/>
    <property type="molecule type" value="Genomic_DNA"/>
</dbReference>
<sequence>MDGAFSKELPVFSQNEIKELKESGGKIVKHHMGGGGGGRFDPVSLRELRLKTGTLIDAIFLNGDRHGGEGGGMGDSVTLSPDILVQDIGYDIRDSFLSGLKFYFTDGTTLQGGILNDEKLLSAELGCSREDLLVIALGGSSGNFLDSLDAVCVVGYSSSTVLARDVTAIVGAITPGMELTEYTEVASRKTESYERALSQTHSVTTSASVSGTYYVTASVETEYAYKWSSQTTIGRDFEEVLASKTTQKISVPENAWAYLEVTRGDIISPDGSPKKSVFIPSGNNAINYRLVDEQSFTNLAGYYDLNGYCANLPADRVSTRRDETTGLMIVECN</sequence>
<dbReference type="SUPFAM" id="SSF51101">
    <property type="entry name" value="Mannose-binding lectins"/>
    <property type="match status" value="1"/>
</dbReference>
<evidence type="ECO:0000313" key="1">
    <source>
        <dbReference type="EMBL" id="UWQ42045.1"/>
    </source>
</evidence>
<dbReference type="InterPro" id="IPR036404">
    <property type="entry name" value="Jacalin-like_lectin_dom_sf"/>
</dbReference>
<dbReference type="Proteomes" id="UP001058514">
    <property type="component" value="Chromosome"/>
</dbReference>
<proteinExistence type="predicted"/>
<organism evidence="1 2">
    <name type="scientific">Leisingera aquaemixtae</name>
    <dbReference type="NCBI Taxonomy" id="1396826"/>
    <lineage>
        <taxon>Bacteria</taxon>
        <taxon>Pseudomonadati</taxon>
        <taxon>Pseudomonadota</taxon>
        <taxon>Alphaproteobacteria</taxon>
        <taxon>Rhodobacterales</taxon>
        <taxon>Roseobacteraceae</taxon>
        <taxon>Leisingera</taxon>
    </lineage>
</organism>
<evidence type="ECO:0000313" key="2">
    <source>
        <dbReference type="Proteomes" id="UP001058514"/>
    </source>
</evidence>
<reference evidence="1" key="1">
    <citation type="submission" date="2021-08" db="EMBL/GenBank/DDBJ databases">
        <authorList>
            <person name="Nwanade C."/>
            <person name="Wang M."/>
            <person name="Masoudi A."/>
            <person name="Yu Z."/>
            <person name="Liu J."/>
        </authorList>
    </citation>
    <scope>NUCLEOTIDE SEQUENCE</scope>
    <source>
        <strain evidence="1">S166</strain>
    </source>
</reference>
<dbReference type="Gene3D" id="2.100.10.30">
    <property type="entry name" value="Jacalin-like lectin domain"/>
    <property type="match status" value="1"/>
</dbReference>
<gene>
    <name evidence="1" type="ORF">K3718_02835</name>
</gene>